<evidence type="ECO:0000259" key="1">
    <source>
        <dbReference type="Pfam" id="PF00931"/>
    </source>
</evidence>
<dbReference type="InterPro" id="IPR027417">
    <property type="entry name" value="P-loop_NTPase"/>
</dbReference>
<dbReference type="Proteomes" id="UP001309876">
    <property type="component" value="Unassembled WGS sequence"/>
</dbReference>
<evidence type="ECO:0000313" key="3">
    <source>
        <dbReference type="EMBL" id="KAK5090344.1"/>
    </source>
</evidence>
<dbReference type="Gene3D" id="3.40.50.300">
    <property type="entry name" value="P-loop containing nucleotide triphosphate hydrolases"/>
    <property type="match status" value="1"/>
</dbReference>
<evidence type="ECO:0000313" key="4">
    <source>
        <dbReference type="Proteomes" id="UP001309876"/>
    </source>
</evidence>
<feature type="domain" description="NB-ARC" evidence="1">
    <location>
        <begin position="276"/>
        <end position="435"/>
    </location>
</feature>
<organism evidence="3 4">
    <name type="scientific">Lithohypha guttulata</name>
    <dbReference type="NCBI Taxonomy" id="1690604"/>
    <lineage>
        <taxon>Eukaryota</taxon>
        <taxon>Fungi</taxon>
        <taxon>Dikarya</taxon>
        <taxon>Ascomycota</taxon>
        <taxon>Pezizomycotina</taxon>
        <taxon>Eurotiomycetes</taxon>
        <taxon>Chaetothyriomycetidae</taxon>
        <taxon>Chaetothyriales</taxon>
        <taxon>Trichomeriaceae</taxon>
        <taxon>Lithohypha</taxon>
    </lineage>
</organism>
<gene>
    <name evidence="3" type="ORF">LTR05_000516</name>
</gene>
<proteinExistence type="predicted"/>
<dbReference type="PANTHER" id="PTHR35205">
    <property type="entry name" value="NB-ARC AND TPR DOMAIN PROTEIN"/>
    <property type="match status" value="1"/>
</dbReference>
<reference evidence="3 4" key="1">
    <citation type="submission" date="2023-08" db="EMBL/GenBank/DDBJ databases">
        <title>Black Yeasts Isolated from many extreme environments.</title>
        <authorList>
            <person name="Coleine C."/>
            <person name="Stajich J.E."/>
            <person name="Selbmann L."/>
        </authorList>
    </citation>
    <scope>NUCLEOTIDE SEQUENCE [LARGE SCALE GENOMIC DNA]</scope>
    <source>
        <strain evidence="3 4">CCFEE 5910</strain>
    </source>
</reference>
<feature type="domain" description="DUF7708" evidence="2">
    <location>
        <begin position="87"/>
        <end position="227"/>
    </location>
</feature>
<dbReference type="Pfam" id="PF00931">
    <property type="entry name" value="NB-ARC"/>
    <property type="match status" value="1"/>
</dbReference>
<dbReference type="SUPFAM" id="SSF52540">
    <property type="entry name" value="P-loop containing nucleoside triphosphate hydrolases"/>
    <property type="match status" value="1"/>
</dbReference>
<evidence type="ECO:0000259" key="2">
    <source>
        <dbReference type="Pfam" id="PF24809"/>
    </source>
</evidence>
<dbReference type="EMBL" id="JAVRRJ010000001">
    <property type="protein sequence ID" value="KAK5090344.1"/>
    <property type="molecule type" value="Genomic_DNA"/>
</dbReference>
<dbReference type="InterPro" id="IPR056125">
    <property type="entry name" value="DUF7708"/>
</dbReference>
<sequence length="1089" mass="123456">MSAAQLINVHQALAIQLTNPQAPTIEGKLFRHALDEVEEEKKREGKLPAYFANLFHAQTIEEVRYALELERKSNDFWSKDVGKAWLKNLSRFAEQAWHYKVVLDSVVARMGPDFMAPIGGTMSFLLGIIKDLGTTAKMLESTERTLRQSMTRFERYFRENTMSQDVQSALVTYYKLVLNFAVDVHGEFAGGQLKTTLNAVHRTLKSKLADLQTDIHHAIDDVDKGATIDCLDNIRAGVSDLQANLANVLGVQPSTRGTNFGLPSASATFTGRRQYLSNIWAFMHNAKGQARMALWGMGGIGKTQMLQKYANDQLRTNTNPRGYDIIIYVNAHSKSSVFAAILSFMQVHARNELMQRKVTETDYSSFHVWMLSRENWLLVIDNVSNLDDVRNMVPEGNVGHVLFSTRYAHMARDLAPNTTPLEVTQMLPEESVRLVLRLADVSVNPADKEADIAHKVADFAGGMPLLIEQIVKNALFTGASLEDTLQQVTQKTGLLTQKNISSLHQDNLSLAAAVMQTIESVKRRSVLAEALLKILTYLEPSSIPVTLLHDGAARYRAFLQQPVTYTRGTIKRISASDLRDRIDVDVEVDGLEARRERRRDKINLAGFRATSAFHKFCDKQKQASSALPVDDMQLRTSLLREAGPDTPLGRVFDNLVSISDAIVILRDAAVIRNTSATTLWMHDLVSEIAKTLISDESGPELSHLIASTKLAFARGYSLEGLGKMTEQEEHINRSLIIEYFRHAYMGYMAGWQRLRNDYGISNAQILRSMRDDRSRGIEWGFDGYNFDQYATEFHHQRFGRSAPWRALQTAIKLAILWEQDLATLPYAVGYTKAVLEMYKKAFGDADDDTIHLVEMLIDQVGDKGQDLAMAYDLGRRYLRDYLNGESTYFRTLDERMSDEMDEEFLYSRPAGCGLSIKLGWLCMELGKACDSAGDEQGRNKYAAEAIERRLLLLKWHRLRLDEYDHMCIPSGLDLARAYDLARDVEHSLHHYATAVHVSMYEEYLPVSKGIYKSYESTILKVMKTYEEARSRLLPPCSHIEVSDDLKELLHRVDMESAAWNERYHFRQSQIPKRKPLPEIDWDALYAQPF</sequence>
<dbReference type="AlphaFoldDB" id="A0AAN7TBX6"/>
<dbReference type="PANTHER" id="PTHR35205:SF1">
    <property type="entry name" value="ZU5 DOMAIN-CONTAINING PROTEIN"/>
    <property type="match status" value="1"/>
</dbReference>
<dbReference type="GO" id="GO:0043531">
    <property type="term" value="F:ADP binding"/>
    <property type="evidence" value="ECO:0007669"/>
    <property type="project" value="InterPro"/>
</dbReference>
<dbReference type="InterPro" id="IPR002182">
    <property type="entry name" value="NB-ARC"/>
</dbReference>
<comment type="caution">
    <text evidence="3">The sequence shown here is derived from an EMBL/GenBank/DDBJ whole genome shotgun (WGS) entry which is preliminary data.</text>
</comment>
<evidence type="ECO:0008006" key="5">
    <source>
        <dbReference type="Google" id="ProtNLM"/>
    </source>
</evidence>
<keyword evidence="4" id="KW-1185">Reference proteome</keyword>
<name>A0AAN7TBX6_9EURO</name>
<dbReference type="PRINTS" id="PR00364">
    <property type="entry name" value="DISEASERSIST"/>
</dbReference>
<dbReference type="Pfam" id="PF24809">
    <property type="entry name" value="DUF7708"/>
    <property type="match status" value="1"/>
</dbReference>
<protein>
    <recommendedName>
        <fullName evidence="5">NB-ARC domain-containing protein</fullName>
    </recommendedName>
</protein>
<accession>A0AAN7TBX6</accession>